<comment type="caution">
    <text evidence="1">The sequence shown here is derived from an EMBL/GenBank/DDBJ whole genome shotgun (WGS) entry which is preliminary data.</text>
</comment>
<gene>
    <name evidence="1" type="ORF">WICPIJ_003899</name>
</gene>
<evidence type="ECO:0000313" key="2">
    <source>
        <dbReference type="Proteomes" id="UP000774326"/>
    </source>
</evidence>
<accession>A0A9P8Q6Z7</accession>
<dbReference type="EMBL" id="JAEUBG010002137">
    <property type="protein sequence ID" value="KAH3685132.1"/>
    <property type="molecule type" value="Genomic_DNA"/>
</dbReference>
<reference evidence="1" key="1">
    <citation type="journal article" date="2021" name="Open Biol.">
        <title>Shared evolutionary footprints suggest mitochondrial oxidative damage underlies multiple complex I losses in fungi.</title>
        <authorList>
            <person name="Schikora-Tamarit M.A."/>
            <person name="Marcet-Houben M."/>
            <person name="Nosek J."/>
            <person name="Gabaldon T."/>
        </authorList>
    </citation>
    <scope>NUCLEOTIDE SEQUENCE</scope>
    <source>
        <strain evidence="1">CBS2887</strain>
    </source>
</reference>
<proteinExistence type="predicted"/>
<dbReference type="Proteomes" id="UP000774326">
    <property type="component" value="Unassembled WGS sequence"/>
</dbReference>
<reference evidence="1" key="2">
    <citation type="submission" date="2021-01" db="EMBL/GenBank/DDBJ databases">
        <authorList>
            <person name="Schikora-Tamarit M.A."/>
        </authorList>
    </citation>
    <scope>NUCLEOTIDE SEQUENCE</scope>
    <source>
        <strain evidence="1">CBS2887</strain>
    </source>
</reference>
<protein>
    <submittedName>
        <fullName evidence="1">Uncharacterized protein</fullName>
    </submittedName>
</protein>
<dbReference type="AlphaFoldDB" id="A0A9P8Q6Z7"/>
<keyword evidence="2" id="KW-1185">Reference proteome</keyword>
<name>A0A9P8Q6Z7_WICPI</name>
<organism evidence="1 2">
    <name type="scientific">Wickerhamomyces pijperi</name>
    <name type="common">Yeast</name>
    <name type="synonym">Pichia pijperi</name>
    <dbReference type="NCBI Taxonomy" id="599730"/>
    <lineage>
        <taxon>Eukaryota</taxon>
        <taxon>Fungi</taxon>
        <taxon>Dikarya</taxon>
        <taxon>Ascomycota</taxon>
        <taxon>Saccharomycotina</taxon>
        <taxon>Saccharomycetes</taxon>
        <taxon>Phaffomycetales</taxon>
        <taxon>Wickerhamomycetaceae</taxon>
        <taxon>Wickerhamomyces</taxon>
    </lineage>
</organism>
<sequence>MYINQPLLKKFKGLMLLMIPPVTLLKTSEAIVLAFPNLSHLVKAIELVKVKEMAITTRIKEMNSNFNTAMKANTHQATGAAYSMIQNTLESIGLIYLSGSAVSKTQILPPFSSVSFHQRNPTNNLPLMFLTFQKSAANNKITVMNNRM</sequence>
<evidence type="ECO:0000313" key="1">
    <source>
        <dbReference type="EMBL" id="KAH3685132.1"/>
    </source>
</evidence>